<evidence type="ECO:0008006" key="3">
    <source>
        <dbReference type="Google" id="ProtNLM"/>
    </source>
</evidence>
<evidence type="ECO:0000313" key="1">
    <source>
        <dbReference type="EMBL" id="KAJ7079636.1"/>
    </source>
</evidence>
<protein>
    <recommendedName>
        <fullName evidence="3">Reverse transcriptase zinc-binding domain-containing protein</fullName>
    </recommendedName>
</protein>
<dbReference type="EMBL" id="JARJCN010000059">
    <property type="protein sequence ID" value="KAJ7079636.1"/>
    <property type="molecule type" value="Genomic_DNA"/>
</dbReference>
<feature type="non-terminal residue" evidence="1">
    <location>
        <position position="1"/>
    </location>
</feature>
<keyword evidence="2" id="KW-1185">Reference proteome</keyword>
<feature type="non-terminal residue" evidence="1">
    <location>
        <position position="112"/>
    </location>
</feature>
<comment type="caution">
    <text evidence="1">The sequence shown here is derived from an EMBL/GenBank/DDBJ whole genome shotgun (WGS) entry which is preliminary data.</text>
</comment>
<dbReference type="Proteomes" id="UP001222325">
    <property type="component" value="Unassembled WGS sequence"/>
</dbReference>
<proteinExistence type="predicted"/>
<reference evidence="1" key="1">
    <citation type="submission" date="2023-03" db="EMBL/GenBank/DDBJ databases">
        <title>Massive genome expansion in bonnet fungi (Mycena s.s.) driven by repeated elements and novel gene families across ecological guilds.</title>
        <authorList>
            <consortium name="Lawrence Berkeley National Laboratory"/>
            <person name="Harder C.B."/>
            <person name="Miyauchi S."/>
            <person name="Viragh M."/>
            <person name="Kuo A."/>
            <person name="Thoen E."/>
            <person name="Andreopoulos B."/>
            <person name="Lu D."/>
            <person name="Skrede I."/>
            <person name="Drula E."/>
            <person name="Henrissat B."/>
            <person name="Morin E."/>
            <person name="Kohler A."/>
            <person name="Barry K."/>
            <person name="LaButti K."/>
            <person name="Morin E."/>
            <person name="Salamov A."/>
            <person name="Lipzen A."/>
            <person name="Mereny Z."/>
            <person name="Hegedus B."/>
            <person name="Baldrian P."/>
            <person name="Stursova M."/>
            <person name="Weitz H."/>
            <person name="Taylor A."/>
            <person name="Grigoriev I.V."/>
            <person name="Nagy L.G."/>
            <person name="Martin F."/>
            <person name="Kauserud H."/>
        </authorList>
    </citation>
    <scope>NUCLEOTIDE SEQUENCE</scope>
    <source>
        <strain evidence="1">CBHHK173m</strain>
    </source>
</reference>
<sequence length="112" mass="12976">LWKGIHGAHRVGKYWEHIPGFENRATCHHCNEMESLEHILFDCRKPGQAEVWKLVEELWAKKSNSPLDKSMGGILGCCLAAFEHEKKAKPSGVNRLYRIVISESVYFIWKLR</sequence>
<name>A0AAD6TW45_9AGAR</name>
<evidence type="ECO:0000313" key="2">
    <source>
        <dbReference type="Proteomes" id="UP001222325"/>
    </source>
</evidence>
<dbReference type="AlphaFoldDB" id="A0AAD6TW45"/>
<gene>
    <name evidence="1" type="ORF">B0H15DRAFT_757130</name>
</gene>
<accession>A0AAD6TW45</accession>
<organism evidence="1 2">
    <name type="scientific">Mycena belliarum</name>
    <dbReference type="NCBI Taxonomy" id="1033014"/>
    <lineage>
        <taxon>Eukaryota</taxon>
        <taxon>Fungi</taxon>
        <taxon>Dikarya</taxon>
        <taxon>Basidiomycota</taxon>
        <taxon>Agaricomycotina</taxon>
        <taxon>Agaricomycetes</taxon>
        <taxon>Agaricomycetidae</taxon>
        <taxon>Agaricales</taxon>
        <taxon>Marasmiineae</taxon>
        <taxon>Mycenaceae</taxon>
        <taxon>Mycena</taxon>
    </lineage>
</organism>